<reference evidence="2 3" key="1">
    <citation type="submission" date="2018-05" db="EMBL/GenBank/DDBJ databases">
        <title>Rhodohalobacter halophilus gen. nov., sp. nov., a moderately halophilic member of the family Balneolaceae.</title>
        <authorList>
            <person name="Liu Z.-W."/>
        </authorList>
    </citation>
    <scope>NUCLEOTIDE SEQUENCE [LARGE SCALE GENOMIC DNA]</scope>
    <source>
        <strain evidence="2 3">8A47</strain>
    </source>
</reference>
<dbReference type="Proteomes" id="UP000245533">
    <property type="component" value="Unassembled WGS sequence"/>
</dbReference>
<dbReference type="SMART" id="SM00670">
    <property type="entry name" value="PINc"/>
    <property type="match status" value="1"/>
</dbReference>
<gene>
    <name evidence="2" type="ORF">DDZ15_12750</name>
</gene>
<accession>A0A316TUM3</accession>
<dbReference type="InterPro" id="IPR002850">
    <property type="entry name" value="PIN_toxin-like"/>
</dbReference>
<evidence type="ECO:0000259" key="1">
    <source>
        <dbReference type="SMART" id="SM00670"/>
    </source>
</evidence>
<organism evidence="2 3">
    <name type="scientific">Rhodohalobacter mucosus</name>
    <dbReference type="NCBI Taxonomy" id="2079485"/>
    <lineage>
        <taxon>Bacteria</taxon>
        <taxon>Pseudomonadati</taxon>
        <taxon>Balneolota</taxon>
        <taxon>Balneolia</taxon>
        <taxon>Balneolales</taxon>
        <taxon>Balneolaceae</taxon>
        <taxon>Rhodohalobacter</taxon>
    </lineage>
</organism>
<sequence length="133" mass="15239">MKIFADTNVLVSAFTARGLCADLLEIILADHQLMTGEFVLLELQRVLTTKLKVPKRKVSDVLQFLRNHHVEPIPDNPSEVKVRDEDDRWVLESALRAKADILVTGDKDLLTISKQVPQLRIVTPREFWELVQK</sequence>
<keyword evidence="3" id="KW-1185">Reference proteome</keyword>
<comment type="caution">
    <text evidence="2">The sequence shown here is derived from an EMBL/GenBank/DDBJ whole genome shotgun (WGS) entry which is preliminary data.</text>
</comment>
<feature type="domain" description="PIN" evidence="1">
    <location>
        <begin position="1"/>
        <end position="111"/>
    </location>
</feature>
<dbReference type="SUPFAM" id="SSF88723">
    <property type="entry name" value="PIN domain-like"/>
    <property type="match status" value="1"/>
</dbReference>
<dbReference type="PANTHER" id="PTHR34610">
    <property type="entry name" value="SSL7007 PROTEIN"/>
    <property type="match status" value="1"/>
</dbReference>
<dbReference type="NCBIfam" id="TIGR00305">
    <property type="entry name" value="putative toxin-antitoxin system toxin component, PIN family"/>
    <property type="match status" value="1"/>
</dbReference>
<dbReference type="OrthoDB" id="335825at2"/>
<evidence type="ECO:0000313" key="3">
    <source>
        <dbReference type="Proteomes" id="UP000245533"/>
    </source>
</evidence>
<protein>
    <submittedName>
        <fullName evidence="2">Putative toxin-antitoxin system toxin component, PIN family</fullName>
    </submittedName>
</protein>
<dbReference type="EMBL" id="QGGB01000008">
    <property type="protein sequence ID" value="PWN06042.1"/>
    <property type="molecule type" value="Genomic_DNA"/>
</dbReference>
<dbReference type="Pfam" id="PF13470">
    <property type="entry name" value="PIN_3"/>
    <property type="match status" value="1"/>
</dbReference>
<dbReference type="InterPro" id="IPR002716">
    <property type="entry name" value="PIN_dom"/>
</dbReference>
<dbReference type="AlphaFoldDB" id="A0A316TUM3"/>
<dbReference type="InterPro" id="IPR029060">
    <property type="entry name" value="PIN-like_dom_sf"/>
</dbReference>
<dbReference type="Gene3D" id="3.40.50.1010">
    <property type="entry name" value="5'-nuclease"/>
    <property type="match status" value="1"/>
</dbReference>
<dbReference type="RefSeq" id="WP_109647483.1">
    <property type="nucleotide sequence ID" value="NZ_QGGB01000008.1"/>
</dbReference>
<dbReference type="PANTHER" id="PTHR34610:SF3">
    <property type="entry name" value="SSL7007 PROTEIN"/>
    <property type="match status" value="1"/>
</dbReference>
<evidence type="ECO:0000313" key="2">
    <source>
        <dbReference type="EMBL" id="PWN06042.1"/>
    </source>
</evidence>
<proteinExistence type="predicted"/>
<name>A0A316TUM3_9BACT</name>